<protein>
    <submittedName>
        <fullName evidence="2">PHP domain-containing protein</fullName>
    </submittedName>
</protein>
<name>A0ABS7APK3_9CLOT</name>
<dbReference type="SUPFAM" id="SSF89550">
    <property type="entry name" value="PHP domain-like"/>
    <property type="match status" value="1"/>
</dbReference>
<dbReference type="InterPro" id="IPR016195">
    <property type="entry name" value="Pol/histidinol_Pase-like"/>
</dbReference>
<evidence type="ECO:0000259" key="1">
    <source>
        <dbReference type="SMART" id="SM00481"/>
    </source>
</evidence>
<dbReference type="PANTHER" id="PTHR42924:SF3">
    <property type="entry name" value="POLYMERASE_HISTIDINOL PHOSPHATASE N-TERMINAL DOMAIN-CONTAINING PROTEIN"/>
    <property type="match status" value="1"/>
</dbReference>
<dbReference type="Gene3D" id="3.20.20.140">
    <property type="entry name" value="Metal-dependent hydrolases"/>
    <property type="match status" value="1"/>
</dbReference>
<proteinExistence type="predicted"/>
<dbReference type="RefSeq" id="WP_219780043.1">
    <property type="nucleotide sequence ID" value="NZ_JAHXPT010000008.1"/>
</dbReference>
<dbReference type="InterPro" id="IPR003141">
    <property type="entry name" value="Pol/His_phosphatase_N"/>
</dbReference>
<accession>A0ABS7APK3</accession>
<dbReference type="PANTHER" id="PTHR42924">
    <property type="entry name" value="EXONUCLEASE"/>
    <property type="match status" value="1"/>
</dbReference>
<evidence type="ECO:0000313" key="2">
    <source>
        <dbReference type="EMBL" id="MBW6410585.1"/>
    </source>
</evidence>
<dbReference type="CDD" id="cd07438">
    <property type="entry name" value="PHP_HisPPase_AMP"/>
    <property type="match status" value="1"/>
</dbReference>
<dbReference type="Pfam" id="PF02811">
    <property type="entry name" value="PHP"/>
    <property type="match status" value="1"/>
</dbReference>
<dbReference type="Proteomes" id="UP001519921">
    <property type="component" value="Unassembled WGS sequence"/>
</dbReference>
<sequence>MYKKGDFHVHSTCSDGSYTPSQVVDLAKRREVDIISLTDHNNTSGIDEAIEAGEELGVKVIPGVELSTRYNNSRVHVLGYFKDDSYKDDLLIEVLKCIKNKKITMVKKILGSFINFYDSKERLSVESGIELLKFFGATVILAHPVLINRENFKKIIKFKFDGLEAKYVSNTEKDTQYFLNVAREKNLIYTAGSDFHDCNRFYRTHGIIGDVYLTEKEIYDFLTRGELYPYI</sequence>
<dbReference type="SMART" id="SM00481">
    <property type="entry name" value="POLIIIAc"/>
    <property type="match status" value="1"/>
</dbReference>
<feature type="domain" description="Polymerase/histidinol phosphatase N-terminal" evidence="1">
    <location>
        <begin position="5"/>
        <end position="70"/>
    </location>
</feature>
<organism evidence="2 3">
    <name type="scientific">Clostridium weizhouense</name>
    <dbReference type="NCBI Taxonomy" id="2859781"/>
    <lineage>
        <taxon>Bacteria</taxon>
        <taxon>Bacillati</taxon>
        <taxon>Bacillota</taxon>
        <taxon>Clostridia</taxon>
        <taxon>Eubacteriales</taxon>
        <taxon>Clostridiaceae</taxon>
        <taxon>Clostridium</taxon>
    </lineage>
</organism>
<dbReference type="EMBL" id="JAHXPT010000008">
    <property type="protein sequence ID" value="MBW6410585.1"/>
    <property type="molecule type" value="Genomic_DNA"/>
</dbReference>
<gene>
    <name evidence="2" type="ORF">KYD98_10805</name>
</gene>
<dbReference type="InterPro" id="IPR052018">
    <property type="entry name" value="PHP_domain"/>
</dbReference>
<comment type="caution">
    <text evidence="2">The sequence shown here is derived from an EMBL/GenBank/DDBJ whole genome shotgun (WGS) entry which is preliminary data.</text>
</comment>
<evidence type="ECO:0000313" key="3">
    <source>
        <dbReference type="Proteomes" id="UP001519921"/>
    </source>
</evidence>
<keyword evidence="3" id="KW-1185">Reference proteome</keyword>
<dbReference type="InterPro" id="IPR004013">
    <property type="entry name" value="PHP_dom"/>
</dbReference>
<reference evidence="2 3" key="1">
    <citation type="submission" date="2021-07" db="EMBL/GenBank/DDBJ databases">
        <title>Clostridium weizhouense sp. nov., an anaerobic bacterium isolated from activated sludge of Petroleum wastewater.</title>
        <authorList>
            <person name="Li Q."/>
        </authorList>
    </citation>
    <scope>NUCLEOTIDE SEQUENCE [LARGE SCALE GENOMIC DNA]</scope>
    <source>
        <strain evidence="2 3">YB-6</strain>
    </source>
</reference>